<feature type="region of interest" description="Disordered" evidence="1">
    <location>
        <begin position="23"/>
        <end position="82"/>
    </location>
</feature>
<protein>
    <submittedName>
        <fullName evidence="2">Uncharacterized protein</fullName>
    </submittedName>
</protein>
<gene>
    <name evidence="2" type="ORF">BHQ17_00170</name>
</gene>
<feature type="compositionally biased region" description="Low complexity" evidence="1">
    <location>
        <begin position="35"/>
        <end position="56"/>
    </location>
</feature>
<name>A0A1E3S376_9MYCO</name>
<dbReference type="AlphaFoldDB" id="A0A1E3S376"/>
<keyword evidence="3" id="KW-1185">Reference proteome</keyword>
<evidence type="ECO:0000313" key="2">
    <source>
        <dbReference type="EMBL" id="ODQ96623.1"/>
    </source>
</evidence>
<reference evidence="3" key="1">
    <citation type="submission" date="2016-09" db="EMBL/GenBank/DDBJ databases">
        <authorList>
            <person name="Greninger A.L."/>
            <person name="Jerome K.R."/>
            <person name="Mcnair B."/>
            <person name="Wallis C."/>
            <person name="Fang F."/>
        </authorList>
    </citation>
    <scope>NUCLEOTIDE SEQUENCE [LARGE SCALE GENOMIC DNA]</scope>
    <source>
        <strain evidence="3">M7</strain>
    </source>
</reference>
<sequence>MRRSTYALGVTAMAVGLVVSGCSSSDTADKATEGTTATSSQPAASPTSSAATTTSPVDRSQLPSLIPTPAASQETKGPEDIADNGIHMHFRVDGAPVEVMNAYKSALEDDGWAVTTIVTSGGEGGGGATYTGTHGDAFGVFDGGGFDSTTFVDVCTWPSKPAEPNCSRGER</sequence>
<evidence type="ECO:0000256" key="1">
    <source>
        <dbReference type="SAM" id="MobiDB-lite"/>
    </source>
</evidence>
<dbReference type="OrthoDB" id="4749256at2"/>
<accession>A0A1E3S376</accession>
<dbReference type="RefSeq" id="WP_069403204.1">
    <property type="nucleotide sequence ID" value="NZ_MIGZ01000001.1"/>
</dbReference>
<dbReference type="PROSITE" id="PS51257">
    <property type="entry name" value="PROKAR_LIPOPROTEIN"/>
    <property type="match status" value="1"/>
</dbReference>
<dbReference type="EMBL" id="MIGZ01000001">
    <property type="protein sequence ID" value="ODQ96623.1"/>
    <property type="molecule type" value="Genomic_DNA"/>
</dbReference>
<dbReference type="Proteomes" id="UP000094243">
    <property type="component" value="Unassembled WGS sequence"/>
</dbReference>
<organism evidence="2 3">
    <name type="scientific">Mycolicibacterium holsaticum</name>
    <dbReference type="NCBI Taxonomy" id="152142"/>
    <lineage>
        <taxon>Bacteria</taxon>
        <taxon>Bacillati</taxon>
        <taxon>Actinomycetota</taxon>
        <taxon>Actinomycetes</taxon>
        <taxon>Mycobacteriales</taxon>
        <taxon>Mycobacteriaceae</taxon>
        <taxon>Mycolicibacterium</taxon>
    </lineage>
</organism>
<evidence type="ECO:0000313" key="3">
    <source>
        <dbReference type="Proteomes" id="UP000094243"/>
    </source>
</evidence>
<proteinExistence type="predicted"/>
<comment type="caution">
    <text evidence="2">The sequence shown here is derived from an EMBL/GenBank/DDBJ whole genome shotgun (WGS) entry which is preliminary data.</text>
</comment>